<accession>A0A9P8URP5</accession>
<sequence length="214" mass="24093">MFHDRAVLFWIGPCPCIRLRELSARRGLDTSNSDATSICHAAIETIGSWSLAQSSLACHLTRGTSLSKPAPRRQLASFGTCTKAVAPQETTTEFAVKLHTEFLAYSTTTDKISLHLTIAQGLLDRLIYHPCAGDRMHFPHKILITKKRSRIGKDLGCFVTYCSYLRQLGIYPCLAVMCSILPARRLGHMEWMARWHIHLTSHRGSRQGFQLIDR</sequence>
<evidence type="ECO:0000313" key="2">
    <source>
        <dbReference type="Proteomes" id="UP000758603"/>
    </source>
</evidence>
<proteinExistence type="predicted"/>
<dbReference type="EMBL" id="JAGPXC010000002">
    <property type="protein sequence ID" value="KAH6657745.1"/>
    <property type="molecule type" value="Genomic_DNA"/>
</dbReference>
<dbReference type="Proteomes" id="UP000758603">
    <property type="component" value="Unassembled WGS sequence"/>
</dbReference>
<keyword evidence="2" id="KW-1185">Reference proteome</keyword>
<dbReference type="RefSeq" id="XP_045961979.1">
    <property type="nucleotide sequence ID" value="XM_046095394.1"/>
</dbReference>
<organism evidence="1 2">
    <name type="scientific">Truncatella angustata</name>
    <dbReference type="NCBI Taxonomy" id="152316"/>
    <lineage>
        <taxon>Eukaryota</taxon>
        <taxon>Fungi</taxon>
        <taxon>Dikarya</taxon>
        <taxon>Ascomycota</taxon>
        <taxon>Pezizomycotina</taxon>
        <taxon>Sordariomycetes</taxon>
        <taxon>Xylariomycetidae</taxon>
        <taxon>Amphisphaeriales</taxon>
        <taxon>Sporocadaceae</taxon>
        <taxon>Truncatella</taxon>
    </lineage>
</organism>
<protein>
    <submittedName>
        <fullName evidence="1">Uncharacterized protein</fullName>
    </submittedName>
</protein>
<name>A0A9P8URP5_9PEZI</name>
<reference evidence="1" key="1">
    <citation type="journal article" date="2021" name="Nat. Commun.">
        <title>Genetic determinants of endophytism in the Arabidopsis root mycobiome.</title>
        <authorList>
            <person name="Mesny F."/>
            <person name="Miyauchi S."/>
            <person name="Thiergart T."/>
            <person name="Pickel B."/>
            <person name="Atanasova L."/>
            <person name="Karlsson M."/>
            <person name="Huettel B."/>
            <person name="Barry K.W."/>
            <person name="Haridas S."/>
            <person name="Chen C."/>
            <person name="Bauer D."/>
            <person name="Andreopoulos W."/>
            <person name="Pangilinan J."/>
            <person name="LaButti K."/>
            <person name="Riley R."/>
            <person name="Lipzen A."/>
            <person name="Clum A."/>
            <person name="Drula E."/>
            <person name="Henrissat B."/>
            <person name="Kohler A."/>
            <person name="Grigoriev I.V."/>
            <person name="Martin F.M."/>
            <person name="Hacquard S."/>
        </authorList>
    </citation>
    <scope>NUCLEOTIDE SEQUENCE</scope>
    <source>
        <strain evidence="1">MPI-SDFR-AT-0073</strain>
    </source>
</reference>
<comment type="caution">
    <text evidence="1">The sequence shown here is derived from an EMBL/GenBank/DDBJ whole genome shotgun (WGS) entry which is preliminary data.</text>
</comment>
<evidence type="ECO:0000313" key="1">
    <source>
        <dbReference type="EMBL" id="KAH6657745.1"/>
    </source>
</evidence>
<gene>
    <name evidence="1" type="ORF">BKA67DRAFT_197000</name>
</gene>
<dbReference type="AlphaFoldDB" id="A0A9P8URP5"/>
<dbReference type="GeneID" id="70124287"/>